<feature type="transmembrane region" description="Helical" evidence="7">
    <location>
        <begin position="414"/>
        <end position="439"/>
    </location>
</feature>
<feature type="region of interest" description="Disordered" evidence="6">
    <location>
        <begin position="450"/>
        <end position="490"/>
    </location>
</feature>
<dbReference type="InterPro" id="IPR011701">
    <property type="entry name" value="MFS"/>
</dbReference>
<dbReference type="InterPro" id="IPR036259">
    <property type="entry name" value="MFS_trans_sf"/>
</dbReference>
<feature type="transmembrane region" description="Helical" evidence="7">
    <location>
        <begin position="241"/>
        <end position="262"/>
    </location>
</feature>
<gene>
    <name evidence="8" type="ORF">GCM10017576_27560</name>
</gene>
<feature type="transmembrane region" description="Helical" evidence="7">
    <location>
        <begin position="363"/>
        <end position="394"/>
    </location>
</feature>
<keyword evidence="3 7" id="KW-0812">Transmembrane</keyword>
<feature type="transmembrane region" description="Helical" evidence="7">
    <location>
        <begin position="274"/>
        <end position="296"/>
    </location>
</feature>
<reference evidence="8" key="2">
    <citation type="submission" date="2023-01" db="EMBL/GenBank/DDBJ databases">
        <authorList>
            <person name="Sun Q."/>
            <person name="Evtushenko L."/>
        </authorList>
    </citation>
    <scope>NUCLEOTIDE SEQUENCE</scope>
    <source>
        <strain evidence="8">VKM Ac-1020</strain>
    </source>
</reference>
<dbReference type="GO" id="GO:0022857">
    <property type="term" value="F:transmembrane transporter activity"/>
    <property type="evidence" value="ECO:0007669"/>
    <property type="project" value="InterPro"/>
</dbReference>
<feature type="transmembrane region" description="Helical" evidence="7">
    <location>
        <begin position="326"/>
        <end position="343"/>
    </location>
</feature>
<dbReference type="SUPFAM" id="SSF103473">
    <property type="entry name" value="MFS general substrate transporter"/>
    <property type="match status" value="1"/>
</dbReference>
<accession>A0A9W6H4W4</accession>
<dbReference type="PANTHER" id="PTHR23513:SF6">
    <property type="entry name" value="MAJOR FACILITATOR SUPERFAMILY ASSOCIATED DOMAIN-CONTAINING PROTEIN"/>
    <property type="match status" value="1"/>
</dbReference>
<organism evidence="8 9">
    <name type="scientific">Microbacterium barkeri</name>
    <dbReference type="NCBI Taxonomy" id="33917"/>
    <lineage>
        <taxon>Bacteria</taxon>
        <taxon>Bacillati</taxon>
        <taxon>Actinomycetota</taxon>
        <taxon>Actinomycetes</taxon>
        <taxon>Micrococcales</taxon>
        <taxon>Microbacteriaceae</taxon>
        <taxon>Microbacterium</taxon>
    </lineage>
</organism>
<protein>
    <submittedName>
        <fullName evidence="8">Chloramphenicol efflux pump</fullName>
    </submittedName>
</protein>
<feature type="transmembrane region" description="Helical" evidence="7">
    <location>
        <begin position="88"/>
        <end position="110"/>
    </location>
</feature>
<keyword evidence="4 7" id="KW-1133">Transmembrane helix</keyword>
<dbReference type="RefSeq" id="WP_271174315.1">
    <property type="nucleotide sequence ID" value="NZ_BSEJ01000015.1"/>
</dbReference>
<dbReference type="Proteomes" id="UP001142462">
    <property type="component" value="Unassembled WGS sequence"/>
</dbReference>
<reference evidence="8" key="1">
    <citation type="journal article" date="2014" name="Int. J. Syst. Evol. Microbiol.">
        <title>Complete genome sequence of Corynebacterium casei LMG S-19264T (=DSM 44701T), isolated from a smear-ripened cheese.</title>
        <authorList>
            <consortium name="US DOE Joint Genome Institute (JGI-PGF)"/>
            <person name="Walter F."/>
            <person name="Albersmeier A."/>
            <person name="Kalinowski J."/>
            <person name="Ruckert C."/>
        </authorList>
    </citation>
    <scope>NUCLEOTIDE SEQUENCE</scope>
    <source>
        <strain evidence="8">VKM Ac-1020</strain>
    </source>
</reference>
<comment type="caution">
    <text evidence="8">The sequence shown here is derived from an EMBL/GenBank/DDBJ whole genome shotgun (WGS) entry which is preliminary data.</text>
</comment>
<evidence type="ECO:0000256" key="4">
    <source>
        <dbReference type="ARBA" id="ARBA00022989"/>
    </source>
</evidence>
<keyword evidence="5 7" id="KW-0472">Membrane</keyword>
<evidence type="ECO:0000313" key="9">
    <source>
        <dbReference type="Proteomes" id="UP001142462"/>
    </source>
</evidence>
<dbReference type="AlphaFoldDB" id="A0A9W6H4W4"/>
<evidence type="ECO:0000256" key="3">
    <source>
        <dbReference type="ARBA" id="ARBA00022692"/>
    </source>
</evidence>
<keyword evidence="2" id="KW-1003">Cell membrane</keyword>
<feature type="transmembrane region" description="Helical" evidence="7">
    <location>
        <begin position="26"/>
        <end position="49"/>
    </location>
</feature>
<feature type="transmembrane region" description="Helical" evidence="7">
    <location>
        <begin position="185"/>
        <end position="206"/>
    </location>
</feature>
<evidence type="ECO:0000256" key="5">
    <source>
        <dbReference type="ARBA" id="ARBA00023136"/>
    </source>
</evidence>
<evidence type="ECO:0000313" key="8">
    <source>
        <dbReference type="EMBL" id="GLJ62625.1"/>
    </source>
</evidence>
<evidence type="ECO:0000256" key="2">
    <source>
        <dbReference type="ARBA" id="ARBA00022475"/>
    </source>
</evidence>
<keyword evidence="9" id="KW-1185">Reference proteome</keyword>
<proteinExistence type="predicted"/>
<comment type="subcellular location">
    <subcellularLocation>
        <location evidence="1">Cell membrane</location>
        <topology evidence="1">Multi-pass membrane protein</topology>
    </subcellularLocation>
</comment>
<evidence type="ECO:0000256" key="6">
    <source>
        <dbReference type="SAM" id="MobiDB-lite"/>
    </source>
</evidence>
<feature type="transmembrane region" description="Helical" evidence="7">
    <location>
        <begin position="55"/>
        <end position="76"/>
    </location>
</feature>
<feature type="compositionally biased region" description="Basic and acidic residues" evidence="6">
    <location>
        <begin position="476"/>
        <end position="490"/>
    </location>
</feature>
<feature type="compositionally biased region" description="Low complexity" evidence="6">
    <location>
        <begin position="454"/>
        <end position="475"/>
    </location>
</feature>
<dbReference type="Pfam" id="PF07690">
    <property type="entry name" value="MFS_1"/>
    <property type="match status" value="1"/>
</dbReference>
<dbReference type="EMBL" id="BSEJ01000015">
    <property type="protein sequence ID" value="GLJ62625.1"/>
    <property type="molecule type" value="Genomic_DNA"/>
</dbReference>
<feature type="transmembrane region" description="Helical" evidence="7">
    <location>
        <begin position="303"/>
        <end position="320"/>
    </location>
</feature>
<dbReference type="CDD" id="cd06173">
    <property type="entry name" value="MFS_MefA_like"/>
    <property type="match status" value="1"/>
</dbReference>
<evidence type="ECO:0000256" key="7">
    <source>
        <dbReference type="SAM" id="Phobius"/>
    </source>
</evidence>
<dbReference type="PANTHER" id="PTHR23513">
    <property type="entry name" value="INTEGRAL MEMBRANE EFFLUX PROTEIN-RELATED"/>
    <property type="match status" value="1"/>
</dbReference>
<feature type="transmembrane region" description="Helical" evidence="7">
    <location>
        <begin position="122"/>
        <end position="139"/>
    </location>
</feature>
<dbReference type="GO" id="GO:0005886">
    <property type="term" value="C:plasma membrane"/>
    <property type="evidence" value="ECO:0007669"/>
    <property type="project" value="UniProtKB-SubCell"/>
</dbReference>
<sequence>MADTQTHPGDGNPAPPENGMRSFLHVLVNTAFANITTSYLWWALTFWIYLETRNVIATGVIGGAYMLFIALFSMFFGTLVDRFRKKAVMAWATLIAFSVFCLDAIFFFVLGEERIVDLTQPWFWIFAVVMLAGAVVEQLRNIALSTTVTLLVPVDRHANANGMVGTVQGLAFLVTSVFSGLSVGLLGMGTTLLIALVAMALSLLHLMAIRIPEREIVHAEGQPRWVDVAGGFQAVRAVPGLLTLVLFTTLNNLVGGVYMALMDPYGLEMFSVEMWGIWLAVGSTGFIVGGAVIAKLGLGRNPIRTMLLIAALVGVVGAVFTLRDWAWLYVGGIWVFMCLMPAVEAAEQTVIQKVTPYEKQGRVFGFAMTFEAASAPITSFLIAPIAQLWVIPYMQTDAGQRQWAWLLGEGEARGIALVFVAAGVVAILLALGAFLLPAYRMLSAQFLKSDGEEPNAAPEAPAAPTPGTAGLVATPHAEEERAAPDQSTDR</sequence>
<evidence type="ECO:0000256" key="1">
    <source>
        <dbReference type="ARBA" id="ARBA00004651"/>
    </source>
</evidence>
<name>A0A9W6H4W4_9MICO</name>
<dbReference type="Gene3D" id="1.20.1250.20">
    <property type="entry name" value="MFS general substrate transporter like domains"/>
    <property type="match status" value="1"/>
</dbReference>